<dbReference type="AlphaFoldDB" id="A0A226DKC8"/>
<comment type="similarity">
    <text evidence="3">Belongs to the HARBI1 family.</text>
</comment>
<dbReference type="GO" id="GO:0046872">
    <property type="term" value="F:metal ion binding"/>
    <property type="evidence" value="ECO:0007669"/>
    <property type="project" value="UniProtKB-KW"/>
</dbReference>
<name>A0A226DKC8_FOLCA</name>
<reference evidence="9 10" key="1">
    <citation type="submission" date="2015-12" db="EMBL/GenBank/DDBJ databases">
        <title>The genome of Folsomia candida.</title>
        <authorList>
            <person name="Faddeeva A."/>
            <person name="Derks M.F."/>
            <person name="Anvar Y."/>
            <person name="Smit S."/>
            <person name="Van Straalen N."/>
            <person name="Roelofs D."/>
        </authorList>
    </citation>
    <scope>NUCLEOTIDE SEQUENCE [LARGE SCALE GENOMIC DNA]</scope>
    <source>
        <strain evidence="9 10">VU population</strain>
        <tissue evidence="9">Whole body</tissue>
    </source>
</reference>
<keyword evidence="10" id="KW-1185">Reference proteome</keyword>
<evidence type="ECO:0000256" key="3">
    <source>
        <dbReference type="ARBA" id="ARBA00006958"/>
    </source>
</evidence>
<dbReference type="GO" id="GO:0004518">
    <property type="term" value="F:nuclease activity"/>
    <property type="evidence" value="ECO:0007669"/>
    <property type="project" value="UniProtKB-KW"/>
</dbReference>
<keyword evidence="5" id="KW-0479">Metal-binding</keyword>
<dbReference type="OMA" id="MFNTSIT"/>
<evidence type="ECO:0000259" key="8">
    <source>
        <dbReference type="Pfam" id="PF13359"/>
    </source>
</evidence>
<evidence type="ECO:0000313" key="9">
    <source>
        <dbReference type="EMBL" id="OXA45061.1"/>
    </source>
</evidence>
<keyword evidence="7" id="KW-0539">Nucleus</keyword>
<dbReference type="Pfam" id="PF13359">
    <property type="entry name" value="DDE_Tnp_4"/>
    <property type="match status" value="1"/>
</dbReference>
<organism evidence="9 10">
    <name type="scientific">Folsomia candida</name>
    <name type="common">Springtail</name>
    <dbReference type="NCBI Taxonomy" id="158441"/>
    <lineage>
        <taxon>Eukaryota</taxon>
        <taxon>Metazoa</taxon>
        <taxon>Ecdysozoa</taxon>
        <taxon>Arthropoda</taxon>
        <taxon>Hexapoda</taxon>
        <taxon>Collembola</taxon>
        <taxon>Entomobryomorpha</taxon>
        <taxon>Isotomoidea</taxon>
        <taxon>Isotomidae</taxon>
        <taxon>Proisotominae</taxon>
        <taxon>Folsomia</taxon>
    </lineage>
</organism>
<proteinExistence type="inferred from homology"/>
<dbReference type="OrthoDB" id="6627079at2759"/>
<accession>A0A226DKC8</accession>
<dbReference type="InterPro" id="IPR027806">
    <property type="entry name" value="HARBI1_dom"/>
</dbReference>
<comment type="caution">
    <text evidence="9">The sequence shown here is derived from an EMBL/GenBank/DDBJ whole genome shotgun (WGS) entry which is preliminary data.</text>
</comment>
<evidence type="ECO:0000256" key="6">
    <source>
        <dbReference type="ARBA" id="ARBA00022801"/>
    </source>
</evidence>
<evidence type="ECO:0000256" key="2">
    <source>
        <dbReference type="ARBA" id="ARBA00004123"/>
    </source>
</evidence>
<evidence type="ECO:0000313" key="10">
    <source>
        <dbReference type="Proteomes" id="UP000198287"/>
    </source>
</evidence>
<evidence type="ECO:0000256" key="1">
    <source>
        <dbReference type="ARBA" id="ARBA00001968"/>
    </source>
</evidence>
<keyword evidence="4" id="KW-0540">Nuclease</keyword>
<dbReference type="EMBL" id="LNIX01000018">
    <property type="protein sequence ID" value="OXA45061.1"/>
    <property type="molecule type" value="Genomic_DNA"/>
</dbReference>
<dbReference type="GO" id="GO:0016787">
    <property type="term" value="F:hydrolase activity"/>
    <property type="evidence" value="ECO:0007669"/>
    <property type="project" value="UniProtKB-KW"/>
</dbReference>
<comment type="subcellular location">
    <subcellularLocation>
        <location evidence="2">Nucleus</location>
    </subcellularLocation>
</comment>
<dbReference type="Proteomes" id="UP000198287">
    <property type="component" value="Unassembled WGS sequence"/>
</dbReference>
<gene>
    <name evidence="9" type="ORF">Fcan01_19987</name>
</gene>
<dbReference type="GO" id="GO:0005634">
    <property type="term" value="C:nucleus"/>
    <property type="evidence" value="ECO:0007669"/>
    <property type="project" value="UniProtKB-SubCell"/>
</dbReference>
<dbReference type="PANTHER" id="PTHR22930:SF269">
    <property type="entry name" value="NUCLEASE HARBI1-LIKE PROTEIN"/>
    <property type="match status" value="1"/>
</dbReference>
<feature type="domain" description="DDE Tnp4" evidence="8">
    <location>
        <begin position="166"/>
        <end position="326"/>
    </location>
</feature>
<sequence>MDVLFTQDYRPYCCRGLEEFTTNTQRKKRKQRKNYHVNPYLQLRSTKGRFFKDFEDMRSTPHVFQENYHMSPHHFDQLLNVIQHRLEPKISTRPNDAYDISNTRRHVASTYRISKQRLGPIIEQTCRAIFEELKGSFMKPPTKDEWIEIENEYNGLWNFPNTIGAIDGKHVAIKCPINAGSGYHNIVLMGLAAADYRFLFIDVGGYGSESDSQVFRSCELGRALYGELLDLPDDTTVFGKNMPYFFVADDAFPLVRRIMKPFCPSRKGVRLTDEQRIFNYRLSRARRCIENSFGILCARWACLARTLFMKPERAQVIVAACCTLHNFLIKKCTDIYSPPGFADYVDIDGIVVEGSWRIRVPDNSMFNTSITQQIQNPNVSVGNEIRNHLSAFVNSIQGSLDWQRSSVFLD</sequence>
<dbReference type="InterPro" id="IPR045249">
    <property type="entry name" value="HARBI1-like"/>
</dbReference>
<evidence type="ECO:0000256" key="7">
    <source>
        <dbReference type="ARBA" id="ARBA00023242"/>
    </source>
</evidence>
<comment type="cofactor">
    <cofactor evidence="1">
        <name>a divalent metal cation</name>
        <dbReference type="ChEBI" id="CHEBI:60240"/>
    </cofactor>
</comment>
<dbReference type="PANTHER" id="PTHR22930">
    <property type="match status" value="1"/>
</dbReference>
<evidence type="ECO:0000256" key="4">
    <source>
        <dbReference type="ARBA" id="ARBA00022722"/>
    </source>
</evidence>
<evidence type="ECO:0000256" key="5">
    <source>
        <dbReference type="ARBA" id="ARBA00022723"/>
    </source>
</evidence>
<protein>
    <submittedName>
        <fullName evidence="9">Putative nuclease HARBI1</fullName>
    </submittedName>
</protein>
<keyword evidence="6" id="KW-0378">Hydrolase</keyword>